<keyword evidence="4" id="KW-1185">Reference proteome</keyword>
<evidence type="ECO:0000259" key="2">
    <source>
        <dbReference type="Pfam" id="PF00884"/>
    </source>
</evidence>
<dbReference type="SUPFAM" id="SSF53649">
    <property type="entry name" value="Alkaline phosphatase-like"/>
    <property type="match status" value="1"/>
</dbReference>
<evidence type="ECO:0000313" key="3">
    <source>
        <dbReference type="EMBL" id="SFC73320.1"/>
    </source>
</evidence>
<feature type="transmembrane region" description="Helical" evidence="1">
    <location>
        <begin position="62"/>
        <end position="83"/>
    </location>
</feature>
<reference evidence="3 4" key="1">
    <citation type="submission" date="2016-10" db="EMBL/GenBank/DDBJ databases">
        <authorList>
            <person name="de Groot N.N."/>
        </authorList>
    </citation>
    <scope>NUCLEOTIDE SEQUENCE [LARGE SCALE GENOMIC DNA]</scope>
    <source>
        <strain evidence="3 4">DSM 19548</strain>
    </source>
</reference>
<gene>
    <name evidence="3" type="ORF">SAMN04488094_108161</name>
</gene>
<feature type="domain" description="Sulfatase N-terminal" evidence="2">
    <location>
        <begin position="300"/>
        <end position="471"/>
    </location>
</feature>
<dbReference type="EMBL" id="FOLG01000008">
    <property type="protein sequence ID" value="SFC73320.1"/>
    <property type="molecule type" value="Genomic_DNA"/>
</dbReference>
<keyword evidence="1" id="KW-0812">Transmembrane</keyword>
<dbReference type="InterPro" id="IPR017850">
    <property type="entry name" value="Alkaline_phosphatase_core_sf"/>
</dbReference>
<protein>
    <recommendedName>
        <fullName evidence="2">Sulfatase N-terminal domain-containing protein</fullName>
    </recommendedName>
</protein>
<dbReference type="Proteomes" id="UP000198728">
    <property type="component" value="Unassembled WGS sequence"/>
</dbReference>
<feature type="transmembrane region" description="Helical" evidence="1">
    <location>
        <begin position="31"/>
        <end position="50"/>
    </location>
</feature>
<dbReference type="AlphaFoldDB" id="A0A1I1LV24"/>
<dbReference type="RefSeq" id="WP_245758854.1">
    <property type="nucleotide sequence ID" value="NZ_FOLG01000008.1"/>
</dbReference>
<evidence type="ECO:0000313" key="4">
    <source>
        <dbReference type="Proteomes" id="UP000198728"/>
    </source>
</evidence>
<evidence type="ECO:0000256" key="1">
    <source>
        <dbReference type="SAM" id="Phobius"/>
    </source>
</evidence>
<name>A0A1I1LV24_9RHOB</name>
<keyword evidence="1" id="KW-1133">Transmembrane helix</keyword>
<feature type="transmembrane region" description="Helical" evidence="1">
    <location>
        <begin position="103"/>
        <end position="136"/>
    </location>
</feature>
<proteinExistence type="predicted"/>
<keyword evidence="1" id="KW-0472">Membrane</keyword>
<dbReference type="Pfam" id="PF00884">
    <property type="entry name" value="Sulfatase"/>
    <property type="match status" value="1"/>
</dbReference>
<dbReference type="STRING" id="441112.SAMN04488094_108161"/>
<organism evidence="3 4">
    <name type="scientific">Tropicimonas isoalkanivorans</name>
    <dbReference type="NCBI Taxonomy" id="441112"/>
    <lineage>
        <taxon>Bacteria</taxon>
        <taxon>Pseudomonadati</taxon>
        <taxon>Pseudomonadota</taxon>
        <taxon>Alphaproteobacteria</taxon>
        <taxon>Rhodobacterales</taxon>
        <taxon>Roseobacteraceae</taxon>
        <taxon>Tropicimonas</taxon>
    </lineage>
</organism>
<sequence>MVAWLRAGLAVLVLHLLLVQPAHPSGFDFRALWRVPLELPAILLALVASVNSAVGRMVRAGTVLAITGIFILRTADAAAYAALGRSFNPVADLTLVDAGVRLIAGSFGMVAALGAVVCALLIIVGVAAAVWWATGVWSRLRLPAPTRWAAAAGCVSAIVVSSADAGLLSPRWNGRQVPGDAFALRFAAAKAEQAQETAMGLRDFAKAAREDTFASVPRLLDAIDRDFLLIFVESYGRASLDVPFYAERHKATLEAADARLSGLGLAMRSAFLEAPTTGGQSWLSHATFANGLWIDDQALYLAALSSGRDTLFHIAERNGFHTAVVAPAITMAWPEAEQMGFETILAAKDLGYRGKPFNWVTMPDQFTLAAADRLLMSGNSDSRPIFAEVSLISSHAPWVPVPELVAWEELGDGRVFDAVATSGDPPDVVWRDKERVRIQYRKALDYALNAVFDYAARRADDPPLMVILGDHQTAGWIGMDERPHVPVHLVGPPALVDRAEDWGWNAGLVPAPTPVIPMARMRDMILRAYSTAPEVRAGG</sequence>
<dbReference type="Gene3D" id="3.40.720.10">
    <property type="entry name" value="Alkaline Phosphatase, subunit A"/>
    <property type="match status" value="1"/>
</dbReference>
<dbReference type="InterPro" id="IPR000917">
    <property type="entry name" value="Sulfatase_N"/>
</dbReference>
<accession>A0A1I1LV24</accession>
<feature type="transmembrane region" description="Helical" evidence="1">
    <location>
        <begin position="148"/>
        <end position="168"/>
    </location>
</feature>